<dbReference type="Gene3D" id="3.40.50.300">
    <property type="entry name" value="P-loop containing nucleotide triphosphate hydrolases"/>
    <property type="match status" value="1"/>
</dbReference>
<feature type="domain" description="Dynein heavy chain ATP-binding dynein motor region" evidence="1">
    <location>
        <begin position="9"/>
        <end position="139"/>
    </location>
</feature>
<proteinExistence type="predicted"/>
<dbReference type="InterPro" id="IPR027417">
    <property type="entry name" value="P-loop_NTPase"/>
</dbReference>
<dbReference type="InterPro" id="IPR026983">
    <property type="entry name" value="DHC"/>
</dbReference>
<dbReference type="EMBL" id="CP092865">
    <property type="protein sequence ID" value="UYV65972.1"/>
    <property type="molecule type" value="Genomic_DNA"/>
</dbReference>
<keyword evidence="3" id="KW-1185">Reference proteome</keyword>
<dbReference type="Gene3D" id="6.10.140.1060">
    <property type="match status" value="1"/>
</dbReference>
<sequence>MIQYSIRALKKQSETPGRNFIVLGDKEVDYDPNFQLYLICKLANPKFPPAIFAKSLIINFTVTLKGLEEQLLSVLVAFERKELEEKRESLVKETSRNKQLLKDLENSLLHELAYSRGNILDNVELVKTLEDTKTKASQVFEELQLAQVTSQEIEKLRNSYRGGSAIGAIYFFVLYDLAAINPMYQYSLSAYLRVFHFALSRSKPDPNPERRIKLFLEKLTFSVYVYGCTGIFEKHKLLFAFQLSLRLAQHEETIRQSELEFFLKGSVMVKKTLEYCPFPWLPTENWENIRFLAGGVL</sequence>
<gene>
    <name evidence="2" type="ORF">LAZ67_3006042</name>
</gene>
<dbReference type="InterPro" id="IPR035706">
    <property type="entry name" value="AAA_9"/>
</dbReference>
<organism evidence="2 3">
    <name type="scientific">Cordylochernes scorpioides</name>
    <dbReference type="NCBI Taxonomy" id="51811"/>
    <lineage>
        <taxon>Eukaryota</taxon>
        <taxon>Metazoa</taxon>
        <taxon>Ecdysozoa</taxon>
        <taxon>Arthropoda</taxon>
        <taxon>Chelicerata</taxon>
        <taxon>Arachnida</taxon>
        <taxon>Pseudoscorpiones</taxon>
        <taxon>Cheliferoidea</taxon>
        <taxon>Chernetidae</taxon>
        <taxon>Cordylochernes</taxon>
    </lineage>
</organism>
<dbReference type="Gene3D" id="1.10.8.1220">
    <property type="match status" value="1"/>
</dbReference>
<accession>A0ABY6KDY4</accession>
<protein>
    <submittedName>
        <fullName evidence="2">DNAH10</fullName>
    </submittedName>
</protein>
<name>A0ABY6KDY4_9ARAC</name>
<dbReference type="PANTHER" id="PTHR22878:SF63">
    <property type="entry name" value="DYNEIN AXONEMAL HEAVY CHAIN 10"/>
    <property type="match status" value="1"/>
</dbReference>
<dbReference type="Pfam" id="PF12781">
    <property type="entry name" value="AAA_9"/>
    <property type="match status" value="1"/>
</dbReference>
<dbReference type="Proteomes" id="UP001235939">
    <property type="component" value="Chromosome 03"/>
</dbReference>
<reference evidence="2 3" key="1">
    <citation type="submission" date="2022-01" db="EMBL/GenBank/DDBJ databases">
        <title>A chromosomal length assembly of Cordylochernes scorpioides.</title>
        <authorList>
            <person name="Zeh D."/>
            <person name="Zeh J."/>
        </authorList>
    </citation>
    <scope>NUCLEOTIDE SEQUENCE [LARGE SCALE GENOMIC DNA]</scope>
    <source>
        <strain evidence="2">IN4F17</strain>
        <tissue evidence="2">Whole Body</tissue>
    </source>
</reference>
<dbReference type="PANTHER" id="PTHR22878">
    <property type="entry name" value="DYNEIN HEAVY CHAIN 6, AXONEMAL-LIKE-RELATED"/>
    <property type="match status" value="1"/>
</dbReference>
<evidence type="ECO:0000313" key="3">
    <source>
        <dbReference type="Proteomes" id="UP001235939"/>
    </source>
</evidence>
<evidence type="ECO:0000259" key="1">
    <source>
        <dbReference type="Pfam" id="PF12781"/>
    </source>
</evidence>
<evidence type="ECO:0000313" key="2">
    <source>
        <dbReference type="EMBL" id="UYV65972.1"/>
    </source>
</evidence>